<dbReference type="EMBL" id="UPXX01000018">
    <property type="protein sequence ID" value="VBB43204.1"/>
    <property type="molecule type" value="Genomic_DNA"/>
</dbReference>
<name>A0A653A5F9_UNCDX</name>
<accession>A0A653A5F9</accession>
<dbReference type="InterPro" id="IPR036237">
    <property type="entry name" value="Xyl_isomerase-like_sf"/>
</dbReference>
<reference evidence="2" key="1">
    <citation type="submission" date="2018-07" db="EMBL/GenBank/DDBJ databases">
        <authorList>
            <consortium name="Genoscope - CEA"/>
            <person name="William W."/>
        </authorList>
    </citation>
    <scope>NUCLEOTIDE SEQUENCE</scope>
    <source>
        <strain evidence="2">IK1</strain>
    </source>
</reference>
<dbReference type="SUPFAM" id="SSF51658">
    <property type="entry name" value="Xylose isomerase-like"/>
    <property type="match status" value="1"/>
</dbReference>
<evidence type="ECO:0000313" key="2">
    <source>
        <dbReference type="EMBL" id="VBB43204.1"/>
    </source>
</evidence>
<dbReference type="Pfam" id="PF01261">
    <property type="entry name" value="AP_endonuc_2"/>
    <property type="match status" value="1"/>
</dbReference>
<evidence type="ECO:0000259" key="1">
    <source>
        <dbReference type="Pfam" id="PF01261"/>
    </source>
</evidence>
<organism evidence="2">
    <name type="scientific">Uncultured Desulfatiglans sp</name>
    <dbReference type="NCBI Taxonomy" id="1748965"/>
    <lineage>
        <taxon>Bacteria</taxon>
        <taxon>Pseudomonadati</taxon>
        <taxon>Thermodesulfobacteriota</taxon>
        <taxon>Desulfobacteria</taxon>
        <taxon>Desulfatiglandales</taxon>
        <taxon>Desulfatiglandaceae</taxon>
        <taxon>Desulfatiglans</taxon>
        <taxon>environmental samples</taxon>
    </lineage>
</organism>
<dbReference type="InterPro" id="IPR013022">
    <property type="entry name" value="Xyl_isomerase-like_TIM-brl"/>
</dbReference>
<feature type="domain" description="Xylose isomerase-like TIM barrel" evidence="1">
    <location>
        <begin position="45"/>
        <end position="204"/>
    </location>
</feature>
<protein>
    <recommendedName>
        <fullName evidence="1">Xylose isomerase-like TIM barrel domain-containing protein</fullName>
    </recommendedName>
</protein>
<dbReference type="AlphaFoldDB" id="A0A653A5F9"/>
<sequence>MRTGTTSWIDPSRDLEGNVAQLAGSVEDIELVLFDVKGYGNNLPDRAAIRRLAALAEEWGHTYTVHLPQDLCVDEDGTCPDGSIEKARQVIELTRDLHPWAYVAHLNGDALLDHPSPSQCGRWMRRAERAARIVAGWLEDPARLAVENIERWDAANLAPVLDALPVSRCVDIGHLWLQRVDPLEHLNAWLDRTRVVHLHGLRDFPPPAAQVFQPGLDHTSLARIPPAALDPVAACLTDRFEGVLTLEVFSIEDLDASRAAWDRACRRVAGGPPFRPAGSGPFRRKGPAPG</sequence>
<proteinExistence type="predicted"/>
<dbReference type="Gene3D" id="3.20.20.150">
    <property type="entry name" value="Divalent-metal-dependent TIM barrel enzymes"/>
    <property type="match status" value="1"/>
</dbReference>
<dbReference type="NCBIfam" id="NF041277">
    <property type="entry name" value="coba_remo_CbiR"/>
    <property type="match status" value="1"/>
</dbReference>
<gene>
    <name evidence="2" type="ORF">TRIP_B250299</name>
</gene>